<dbReference type="EMBL" id="JAANQT010004200">
    <property type="protein sequence ID" value="KAG1300395.1"/>
    <property type="molecule type" value="Genomic_DNA"/>
</dbReference>
<comment type="caution">
    <text evidence="1">The sequence shown here is derived from an EMBL/GenBank/DDBJ whole genome shotgun (WGS) entry which is preliminary data.</text>
</comment>
<sequence length="116" mass="13523">MIDININNNHERRYTQSEMEAITRNVVRQMDVEKEERDTGAEIPVKISDALANTPPHHLQKNSRKLKRETYSRSKNCCKELQNTGFTAGCLWILHQTISNFDRLYLTRKGVYSSII</sequence>
<dbReference type="OrthoDB" id="2289838at2759"/>
<name>A0A9P7BKK4_RHIOR</name>
<accession>A0A9P7BKK4</accession>
<evidence type="ECO:0000313" key="1">
    <source>
        <dbReference type="EMBL" id="KAG1300395.1"/>
    </source>
</evidence>
<dbReference type="Proteomes" id="UP000716291">
    <property type="component" value="Unassembled WGS sequence"/>
</dbReference>
<gene>
    <name evidence="1" type="ORF">G6F64_012739</name>
</gene>
<protein>
    <submittedName>
        <fullName evidence="1">Uncharacterized protein</fullName>
    </submittedName>
</protein>
<proteinExistence type="predicted"/>
<reference evidence="1" key="1">
    <citation type="journal article" date="2020" name="Microb. Genom.">
        <title>Genetic diversity of clinical and environmental Mucorales isolates obtained from an investigation of mucormycosis cases among solid organ transplant recipients.</title>
        <authorList>
            <person name="Nguyen M.H."/>
            <person name="Kaul D."/>
            <person name="Muto C."/>
            <person name="Cheng S.J."/>
            <person name="Richter R.A."/>
            <person name="Bruno V.M."/>
            <person name="Liu G."/>
            <person name="Beyhan S."/>
            <person name="Sundermann A.J."/>
            <person name="Mounaud S."/>
            <person name="Pasculle A.W."/>
            <person name="Nierman W.C."/>
            <person name="Driscoll E."/>
            <person name="Cumbie R."/>
            <person name="Clancy C.J."/>
            <person name="Dupont C.L."/>
        </authorList>
    </citation>
    <scope>NUCLEOTIDE SEQUENCE</scope>
    <source>
        <strain evidence="1">GL11</strain>
    </source>
</reference>
<dbReference type="AlphaFoldDB" id="A0A9P7BKK4"/>
<keyword evidence="2" id="KW-1185">Reference proteome</keyword>
<organism evidence="1 2">
    <name type="scientific">Rhizopus oryzae</name>
    <name type="common">Mucormycosis agent</name>
    <name type="synonym">Rhizopus arrhizus var. delemar</name>
    <dbReference type="NCBI Taxonomy" id="64495"/>
    <lineage>
        <taxon>Eukaryota</taxon>
        <taxon>Fungi</taxon>
        <taxon>Fungi incertae sedis</taxon>
        <taxon>Mucoromycota</taxon>
        <taxon>Mucoromycotina</taxon>
        <taxon>Mucoromycetes</taxon>
        <taxon>Mucorales</taxon>
        <taxon>Mucorineae</taxon>
        <taxon>Rhizopodaceae</taxon>
        <taxon>Rhizopus</taxon>
    </lineage>
</organism>
<evidence type="ECO:0000313" key="2">
    <source>
        <dbReference type="Proteomes" id="UP000716291"/>
    </source>
</evidence>